<dbReference type="PhylomeDB" id="B4MUG0"/>
<dbReference type="InParanoid" id="B4MUG0"/>
<evidence type="ECO:0000313" key="2">
    <source>
        <dbReference type="Proteomes" id="UP000007798"/>
    </source>
</evidence>
<keyword evidence="2" id="KW-1185">Reference proteome</keyword>
<proteinExistence type="predicted"/>
<dbReference type="KEGG" id="dwi:6642097"/>
<dbReference type="eggNOG" id="ENOG502TKX9">
    <property type="taxonomic scope" value="Eukaryota"/>
</dbReference>
<dbReference type="OrthoDB" id="7841060at2759"/>
<sequence length="216" mass="24618">MACREQPQLTATVVQTLIGDLVQEAVVDDQHHHHHHVKLSSDSETCQRLFDILGYQPCSESDETEDFVNDNEDNIEVIISSSQCTLYNSPKETEKYHRNWHNWLIDAVNDESSEDEFVRCANRRNLVVPKLHSVAVQTEQPRLRRQDQLMGEPLIPLAPCELTRQTIFIDALSSPGPHVVGRAPLADRFCYMLTDFASALYCSLAIMCCCTPNMFR</sequence>
<dbReference type="HOGENOM" id="CLU_1284494_0_0_1"/>
<gene>
    <name evidence="1" type="primary">Dwil\GK14855</name>
    <name evidence="1" type="ORF">Dwil_GK14855</name>
</gene>
<evidence type="ECO:0000313" key="1">
    <source>
        <dbReference type="EMBL" id="EDW76086.1"/>
    </source>
</evidence>
<accession>B4MUG0</accession>
<protein>
    <submittedName>
        <fullName evidence="1">Uncharacterized protein</fullName>
    </submittedName>
</protein>
<dbReference type="EMBL" id="CH963857">
    <property type="protein sequence ID" value="EDW76086.1"/>
    <property type="molecule type" value="Genomic_DNA"/>
</dbReference>
<dbReference type="OMA" id="MCCCTPN"/>
<dbReference type="AlphaFoldDB" id="B4MUG0"/>
<organism evidence="1 2">
    <name type="scientific">Drosophila willistoni</name>
    <name type="common">Fruit fly</name>
    <dbReference type="NCBI Taxonomy" id="7260"/>
    <lineage>
        <taxon>Eukaryota</taxon>
        <taxon>Metazoa</taxon>
        <taxon>Ecdysozoa</taxon>
        <taxon>Arthropoda</taxon>
        <taxon>Hexapoda</taxon>
        <taxon>Insecta</taxon>
        <taxon>Pterygota</taxon>
        <taxon>Neoptera</taxon>
        <taxon>Endopterygota</taxon>
        <taxon>Diptera</taxon>
        <taxon>Brachycera</taxon>
        <taxon>Muscomorpha</taxon>
        <taxon>Ephydroidea</taxon>
        <taxon>Drosophilidae</taxon>
        <taxon>Drosophila</taxon>
        <taxon>Sophophora</taxon>
    </lineage>
</organism>
<name>B4MUG0_DROWI</name>
<dbReference type="Proteomes" id="UP000007798">
    <property type="component" value="Unassembled WGS sequence"/>
</dbReference>
<reference evidence="1 2" key="1">
    <citation type="journal article" date="2007" name="Nature">
        <title>Evolution of genes and genomes on the Drosophila phylogeny.</title>
        <authorList>
            <consortium name="Drosophila 12 Genomes Consortium"/>
            <person name="Clark A.G."/>
            <person name="Eisen M.B."/>
            <person name="Smith D.R."/>
            <person name="Bergman C.M."/>
            <person name="Oliver B."/>
            <person name="Markow T.A."/>
            <person name="Kaufman T.C."/>
            <person name="Kellis M."/>
            <person name="Gelbart W."/>
            <person name="Iyer V.N."/>
            <person name="Pollard D.A."/>
            <person name="Sackton T.B."/>
            <person name="Larracuente A.M."/>
            <person name="Singh N.D."/>
            <person name="Abad J.P."/>
            <person name="Abt D.N."/>
            <person name="Adryan B."/>
            <person name="Aguade M."/>
            <person name="Akashi H."/>
            <person name="Anderson W.W."/>
            <person name="Aquadro C.F."/>
            <person name="Ardell D.H."/>
            <person name="Arguello R."/>
            <person name="Artieri C.G."/>
            <person name="Barbash D.A."/>
            <person name="Barker D."/>
            <person name="Barsanti P."/>
            <person name="Batterham P."/>
            <person name="Batzoglou S."/>
            <person name="Begun D."/>
            <person name="Bhutkar A."/>
            <person name="Blanco E."/>
            <person name="Bosak S.A."/>
            <person name="Bradley R.K."/>
            <person name="Brand A.D."/>
            <person name="Brent M.R."/>
            <person name="Brooks A.N."/>
            <person name="Brown R.H."/>
            <person name="Butlin R.K."/>
            <person name="Caggese C."/>
            <person name="Calvi B.R."/>
            <person name="Bernardo de Carvalho A."/>
            <person name="Caspi A."/>
            <person name="Castrezana S."/>
            <person name="Celniker S.E."/>
            <person name="Chang J.L."/>
            <person name="Chapple C."/>
            <person name="Chatterji S."/>
            <person name="Chinwalla A."/>
            <person name="Civetta A."/>
            <person name="Clifton S.W."/>
            <person name="Comeron J.M."/>
            <person name="Costello J.C."/>
            <person name="Coyne J.A."/>
            <person name="Daub J."/>
            <person name="David R.G."/>
            <person name="Delcher A.L."/>
            <person name="Delehaunty K."/>
            <person name="Do C.B."/>
            <person name="Ebling H."/>
            <person name="Edwards K."/>
            <person name="Eickbush T."/>
            <person name="Evans J.D."/>
            <person name="Filipski A."/>
            <person name="Findeiss S."/>
            <person name="Freyhult E."/>
            <person name="Fulton L."/>
            <person name="Fulton R."/>
            <person name="Garcia A.C."/>
            <person name="Gardiner A."/>
            <person name="Garfield D.A."/>
            <person name="Garvin B.E."/>
            <person name="Gibson G."/>
            <person name="Gilbert D."/>
            <person name="Gnerre S."/>
            <person name="Godfrey J."/>
            <person name="Good R."/>
            <person name="Gotea V."/>
            <person name="Gravely B."/>
            <person name="Greenberg A.J."/>
            <person name="Griffiths-Jones S."/>
            <person name="Gross S."/>
            <person name="Guigo R."/>
            <person name="Gustafson E.A."/>
            <person name="Haerty W."/>
            <person name="Hahn M.W."/>
            <person name="Halligan D.L."/>
            <person name="Halpern A.L."/>
            <person name="Halter G.M."/>
            <person name="Han M.V."/>
            <person name="Heger A."/>
            <person name="Hillier L."/>
            <person name="Hinrichs A.S."/>
            <person name="Holmes I."/>
            <person name="Hoskins R.A."/>
            <person name="Hubisz M.J."/>
            <person name="Hultmark D."/>
            <person name="Huntley M.A."/>
            <person name="Jaffe D.B."/>
            <person name="Jagadeeshan S."/>
            <person name="Jeck W.R."/>
            <person name="Johnson J."/>
            <person name="Jones C.D."/>
            <person name="Jordan W.C."/>
            <person name="Karpen G.H."/>
            <person name="Kataoka E."/>
            <person name="Keightley P.D."/>
            <person name="Kheradpour P."/>
            <person name="Kirkness E.F."/>
            <person name="Koerich L.B."/>
            <person name="Kristiansen K."/>
            <person name="Kudrna D."/>
            <person name="Kulathinal R.J."/>
            <person name="Kumar S."/>
            <person name="Kwok R."/>
            <person name="Lander E."/>
            <person name="Langley C.H."/>
            <person name="Lapoint R."/>
            <person name="Lazzaro B.P."/>
            <person name="Lee S.J."/>
            <person name="Levesque L."/>
            <person name="Li R."/>
            <person name="Lin C.F."/>
            <person name="Lin M.F."/>
            <person name="Lindblad-Toh K."/>
            <person name="Llopart A."/>
            <person name="Long M."/>
            <person name="Low L."/>
            <person name="Lozovsky E."/>
            <person name="Lu J."/>
            <person name="Luo M."/>
            <person name="Machado C.A."/>
            <person name="Makalowski W."/>
            <person name="Marzo M."/>
            <person name="Matsuda M."/>
            <person name="Matzkin L."/>
            <person name="McAllister B."/>
            <person name="McBride C.S."/>
            <person name="McKernan B."/>
            <person name="McKernan K."/>
            <person name="Mendez-Lago M."/>
            <person name="Minx P."/>
            <person name="Mollenhauer M.U."/>
            <person name="Montooth K."/>
            <person name="Mount S.M."/>
            <person name="Mu X."/>
            <person name="Myers E."/>
            <person name="Negre B."/>
            <person name="Newfeld S."/>
            <person name="Nielsen R."/>
            <person name="Noor M.A."/>
            <person name="O'Grady P."/>
            <person name="Pachter L."/>
            <person name="Papaceit M."/>
            <person name="Parisi M.J."/>
            <person name="Parisi M."/>
            <person name="Parts L."/>
            <person name="Pedersen J.S."/>
            <person name="Pesole G."/>
            <person name="Phillippy A.M."/>
            <person name="Ponting C.P."/>
            <person name="Pop M."/>
            <person name="Porcelli D."/>
            <person name="Powell J.R."/>
            <person name="Prohaska S."/>
            <person name="Pruitt K."/>
            <person name="Puig M."/>
            <person name="Quesneville H."/>
            <person name="Ram K.R."/>
            <person name="Rand D."/>
            <person name="Rasmussen M.D."/>
            <person name="Reed L.K."/>
            <person name="Reenan R."/>
            <person name="Reily A."/>
            <person name="Remington K.A."/>
            <person name="Rieger T.T."/>
            <person name="Ritchie M.G."/>
            <person name="Robin C."/>
            <person name="Rogers Y.H."/>
            <person name="Rohde C."/>
            <person name="Rozas J."/>
            <person name="Rubenfield M.J."/>
            <person name="Ruiz A."/>
            <person name="Russo S."/>
            <person name="Salzberg S.L."/>
            <person name="Sanchez-Gracia A."/>
            <person name="Saranga D.J."/>
            <person name="Sato H."/>
            <person name="Schaeffer S.W."/>
            <person name="Schatz M.C."/>
            <person name="Schlenke T."/>
            <person name="Schwartz R."/>
            <person name="Segarra C."/>
            <person name="Singh R.S."/>
            <person name="Sirot L."/>
            <person name="Sirota M."/>
            <person name="Sisneros N.B."/>
            <person name="Smith C.D."/>
            <person name="Smith T.F."/>
            <person name="Spieth J."/>
            <person name="Stage D.E."/>
            <person name="Stark A."/>
            <person name="Stephan W."/>
            <person name="Strausberg R.L."/>
            <person name="Strempel S."/>
            <person name="Sturgill D."/>
            <person name="Sutton G."/>
            <person name="Sutton G.G."/>
            <person name="Tao W."/>
            <person name="Teichmann S."/>
            <person name="Tobari Y.N."/>
            <person name="Tomimura Y."/>
            <person name="Tsolas J.M."/>
            <person name="Valente V.L."/>
            <person name="Venter E."/>
            <person name="Venter J.C."/>
            <person name="Vicario S."/>
            <person name="Vieira F.G."/>
            <person name="Vilella A.J."/>
            <person name="Villasante A."/>
            <person name="Walenz B."/>
            <person name="Wang J."/>
            <person name="Wasserman M."/>
            <person name="Watts T."/>
            <person name="Wilson D."/>
            <person name="Wilson R.K."/>
            <person name="Wing R.A."/>
            <person name="Wolfner M.F."/>
            <person name="Wong A."/>
            <person name="Wong G.K."/>
            <person name="Wu C.I."/>
            <person name="Wu G."/>
            <person name="Yamamoto D."/>
            <person name="Yang H.P."/>
            <person name="Yang S.P."/>
            <person name="Yorke J.A."/>
            <person name="Yoshida K."/>
            <person name="Zdobnov E."/>
            <person name="Zhang P."/>
            <person name="Zhang Y."/>
            <person name="Zimin A.V."/>
            <person name="Baldwin J."/>
            <person name="Abdouelleil A."/>
            <person name="Abdulkadir J."/>
            <person name="Abebe A."/>
            <person name="Abera B."/>
            <person name="Abreu J."/>
            <person name="Acer S.C."/>
            <person name="Aftuck L."/>
            <person name="Alexander A."/>
            <person name="An P."/>
            <person name="Anderson E."/>
            <person name="Anderson S."/>
            <person name="Arachi H."/>
            <person name="Azer M."/>
            <person name="Bachantsang P."/>
            <person name="Barry A."/>
            <person name="Bayul T."/>
            <person name="Berlin A."/>
            <person name="Bessette D."/>
            <person name="Bloom T."/>
            <person name="Blye J."/>
            <person name="Boguslavskiy L."/>
            <person name="Bonnet C."/>
            <person name="Boukhgalter B."/>
            <person name="Bourzgui I."/>
            <person name="Brown A."/>
            <person name="Cahill P."/>
            <person name="Channer S."/>
            <person name="Cheshatsang Y."/>
            <person name="Chuda L."/>
            <person name="Citroen M."/>
            <person name="Collymore A."/>
            <person name="Cooke P."/>
            <person name="Costello M."/>
            <person name="D'Aco K."/>
            <person name="Daza R."/>
            <person name="De Haan G."/>
            <person name="DeGray S."/>
            <person name="DeMaso C."/>
            <person name="Dhargay N."/>
            <person name="Dooley K."/>
            <person name="Dooley E."/>
            <person name="Doricent M."/>
            <person name="Dorje P."/>
            <person name="Dorjee K."/>
            <person name="Dupes A."/>
            <person name="Elong R."/>
            <person name="Falk J."/>
            <person name="Farina A."/>
            <person name="Faro S."/>
            <person name="Ferguson D."/>
            <person name="Fisher S."/>
            <person name="Foley C.D."/>
            <person name="Franke A."/>
            <person name="Friedrich D."/>
            <person name="Gadbois L."/>
            <person name="Gearin G."/>
            <person name="Gearin C.R."/>
            <person name="Giannoukos G."/>
            <person name="Goode T."/>
            <person name="Graham J."/>
            <person name="Grandbois E."/>
            <person name="Grewal S."/>
            <person name="Gyaltsen K."/>
            <person name="Hafez N."/>
            <person name="Hagos B."/>
            <person name="Hall J."/>
            <person name="Henson C."/>
            <person name="Hollinger A."/>
            <person name="Honan T."/>
            <person name="Huard M.D."/>
            <person name="Hughes L."/>
            <person name="Hurhula B."/>
            <person name="Husby M.E."/>
            <person name="Kamat A."/>
            <person name="Kanga B."/>
            <person name="Kashin S."/>
            <person name="Khazanovich D."/>
            <person name="Kisner P."/>
            <person name="Lance K."/>
            <person name="Lara M."/>
            <person name="Lee W."/>
            <person name="Lennon N."/>
            <person name="Letendre F."/>
            <person name="LeVine R."/>
            <person name="Lipovsky A."/>
            <person name="Liu X."/>
            <person name="Liu J."/>
            <person name="Liu S."/>
            <person name="Lokyitsang T."/>
            <person name="Lokyitsang Y."/>
            <person name="Lubonja R."/>
            <person name="Lui A."/>
            <person name="MacDonald P."/>
            <person name="Magnisalis V."/>
            <person name="Maru K."/>
            <person name="Matthews C."/>
            <person name="McCusker W."/>
            <person name="McDonough S."/>
            <person name="Mehta T."/>
            <person name="Meldrim J."/>
            <person name="Meneus L."/>
            <person name="Mihai O."/>
            <person name="Mihalev A."/>
            <person name="Mihova T."/>
            <person name="Mittelman R."/>
            <person name="Mlenga V."/>
            <person name="Montmayeur A."/>
            <person name="Mulrain L."/>
            <person name="Navidi A."/>
            <person name="Naylor J."/>
            <person name="Negash T."/>
            <person name="Nguyen T."/>
            <person name="Nguyen N."/>
            <person name="Nicol R."/>
            <person name="Norbu C."/>
            <person name="Norbu N."/>
            <person name="Novod N."/>
            <person name="O'Neill B."/>
            <person name="Osman S."/>
            <person name="Markiewicz E."/>
            <person name="Oyono O.L."/>
            <person name="Patti C."/>
            <person name="Phunkhang P."/>
            <person name="Pierre F."/>
            <person name="Priest M."/>
            <person name="Raghuraman S."/>
            <person name="Rege F."/>
            <person name="Reyes R."/>
            <person name="Rise C."/>
            <person name="Rogov P."/>
            <person name="Ross K."/>
            <person name="Ryan E."/>
            <person name="Settipalli S."/>
            <person name="Shea T."/>
            <person name="Sherpa N."/>
            <person name="Shi L."/>
            <person name="Shih D."/>
            <person name="Sparrow T."/>
            <person name="Spaulding J."/>
            <person name="Stalker J."/>
            <person name="Stange-Thomann N."/>
            <person name="Stavropoulos S."/>
            <person name="Stone C."/>
            <person name="Strader C."/>
            <person name="Tesfaye S."/>
            <person name="Thomson T."/>
            <person name="Thoulutsang Y."/>
            <person name="Thoulutsang D."/>
            <person name="Topham K."/>
            <person name="Topping I."/>
            <person name="Tsamla T."/>
            <person name="Vassiliev H."/>
            <person name="Vo A."/>
            <person name="Wangchuk T."/>
            <person name="Wangdi T."/>
            <person name="Weiand M."/>
            <person name="Wilkinson J."/>
            <person name="Wilson A."/>
            <person name="Yadav S."/>
            <person name="Young G."/>
            <person name="Yu Q."/>
            <person name="Zembek L."/>
            <person name="Zhong D."/>
            <person name="Zimmer A."/>
            <person name="Zwirko Z."/>
            <person name="Jaffe D.B."/>
            <person name="Alvarez P."/>
            <person name="Brockman W."/>
            <person name="Butler J."/>
            <person name="Chin C."/>
            <person name="Gnerre S."/>
            <person name="Grabherr M."/>
            <person name="Kleber M."/>
            <person name="Mauceli E."/>
            <person name="MacCallum I."/>
        </authorList>
    </citation>
    <scope>NUCLEOTIDE SEQUENCE [LARGE SCALE GENOMIC DNA]</scope>
    <source>
        <strain evidence="2">Tucson 14030-0811.24</strain>
    </source>
</reference>